<proteinExistence type="predicted"/>
<reference evidence="1" key="2">
    <citation type="journal article" date="2022" name="New Phytol.">
        <title>Evolutionary transition to the ectomycorrhizal habit in the genomes of a hyperdiverse lineage of mushroom-forming fungi.</title>
        <authorList>
            <person name="Looney B."/>
            <person name="Miyauchi S."/>
            <person name="Morin E."/>
            <person name="Drula E."/>
            <person name="Courty P.E."/>
            <person name="Kohler A."/>
            <person name="Kuo A."/>
            <person name="LaButti K."/>
            <person name="Pangilinan J."/>
            <person name="Lipzen A."/>
            <person name="Riley R."/>
            <person name="Andreopoulos W."/>
            <person name="He G."/>
            <person name="Johnson J."/>
            <person name="Nolan M."/>
            <person name="Tritt A."/>
            <person name="Barry K.W."/>
            <person name="Grigoriev I.V."/>
            <person name="Nagy L.G."/>
            <person name="Hibbett D."/>
            <person name="Henrissat B."/>
            <person name="Matheny P.B."/>
            <person name="Labbe J."/>
            <person name="Martin F.M."/>
        </authorList>
    </citation>
    <scope>NUCLEOTIDE SEQUENCE</scope>
    <source>
        <strain evidence="1">HHB10654</strain>
    </source>
</reference>
<dbReference type="Proteomes" id="UP000814140">
    <property type="component" value="Unassembled WGS sequence"/>
</dbReference>
<comment type="caution">
    <text evidence="1">The sequence shown here is derived from an EMBL/GenBank/DDBJ whole genome shotgun (WGS) entry which is preliminary data.</text>
</comment>
<protein>
    <submittedName>
        <fullName evidence="1">FAD/NAD(P)-binding domain-containing protein</fullName>
    </submittedName>
</protein>
<keyword evidence="2" id="KW-1185">Reference proteome</keyword>
<evidence type="ECO:0000313" key="2">
    <source>
        <dbReference type="Proteomes" id="UP000814140"/>
    </source>
</evidence>
<dbReference type="EMBL" id="MU277193">
    <property type="protein sequence ID" value="KAI0066032.1"/>
    <property type="molecule type" value="Genomic_DNA"/>
</dbReference>
<organism evidence="1 2">
    <name type="scientific">Artomyces pyxidatus</name>
    <dbReference type="NCBI Taxonomy" id="48021"/>
    <lineage>
        <taxon>Eukaryota</taxon>
        <taxon>Fungi</taxon>
        <taxon>Dikarya</taxon>
        <taxon>Basidiomycota</taxon>
        <taxon>Agaricomycotina</taxon>
        <taxon>Agaricomycetes</taxon>
        <taxon>Russulales</taxon>
        <taxon>Auriscalpiaceae</taxon>
        <taxon>Artomyces</taxon>
    </lineage>
</organism>
<name>A0ACB8TCF7_9AGAM</name>
<gene>
    <name evidence="1" type="ORF">BV25DRAFT_1868332</name>
</gene>
<sequence>MTNNSVLGSAFFISLNIVIVGCGLGGLTAAYKLGMAGHTVTVLERATALGEVGAGIQITPNVSRLLHRWGVLNRVGNVGIRPLGLTFLRYQNGERVGYTPLGDHMDRNHGAPYYHIHRADLLDILYDLARPYATIRLDARVVSVDPSAPTLTLHSGEVITADLIIGADGLNSMIREVVMGGPFPAVPTGDAAYRAVIPVAELENDPELKTLVETPQMTAWIGPGRHIVMYKIRPKHVNLVMCHPDRGAIESWTAQGDIDTMRHEFREFEPRVQKILSLVPLALEWRLMDRDPIPHWIHPDGKVALLGDACHPMLPYRAQGAAMAIEDAAVLGVLFSRVSDPAQIGCLLSAYETIRIRRATNTHMASRLNQKTFHYEDGPEQQARDASMREAMLRDSAADHVGNANQWADVQKSIEQFSYDAELAAENWWKENGKAVLDPVDSSALPDQ</sequence>
<accession>A0ACB8TCF7</accession>
<evidence type="ECO:0000313" key="1">
    <source>
        <dbReference type="EMBL" id="KAI0066032.1"/>
    </source>
</evidence>
<reference evidence="1" key="1">
    <citation type="submission" date="2021-03" db="EMBL/GenBank/DDBJ databases">
        <authorList>
            <consortium name="DOE Joint Genome Institute"/>
            <person name="Ahrendt S."/>
            <person name="Looney B.P."/>
            <person name="Miyauchi S."/>
            <person name="Morin E."/>
            <person name="Drula E."/>
            <person name="Courty P.E."/>
            <person name="Chicoki N."/>
            <person name="Fauchery L."/>
            <person name="Kohler A."/>
            <person name="Kuo A."/>
            <person name="Labutti K."/>
            <person name="Pangilinan J."/>
            <person name="Lipzen A."/>
            <person name="Riley R."/>
            <person name="Andreopoulos W."/>
            <person name="He G."/>
            <person name="Johnson J."/>
            <person name="Barry K.W."/>
            <person name="Grigoriev I.V."/>
            <person name="Nagy L."/>
            <person name="Hibbett D."/>
            <person name="Henrissat B."/>
            <person name="Matheny P.B."/>
            <person name="Labbe J."/>
            <person name="Martin F."/>
        </authorList>
    </citation>
    <scope>NUCLEOTIDE SEQUENCE</scope>
    <source>
        <strain evidence="1">HHB10654</strain>
    </source>
</reference>